<keyword evidence="7" id="KW-0732">Signal</keyword>
<dbReference type="GO" id="GO:0006508">
    <property type="term" value="P:proteolysis"/>
    <property type="evidence" value="ECO:0007669"/>
    <property type="project" value="UniProtKB-KW"/>
</dbReference>
<keyword evidence="4" id="KW-0378">Hydrolase</keyword>
<feature type="domain" description="M23ase beta-sheet core" evidence="8">
    <location>
        <begin position="289"/>
        <end position="385"/>
    </location>
</feature>
<sequence length="427" mass="47630">MKTSIYIAFMIAILSACSEGAVSQPGNVKDVSTPTDLNQAASKLQSVEADSKQQINPLQTTIITIEQGQSLIGVLKPFGFSANDAWRVRKLAKPTLDLDRIRVGDKVKVEHSGENLRSLTLATTFTERLRIERTSKGWTKRGYQLQVNSKPVIRSFEVSNSIFDSAQTNDVPLDIINQMIFAYSHFIDFQREIHKGDKVRLLFDEQVILSPDALQAQHSKPTQLRYARLFNNEEPIEIFHFEDEEVLDGFYFKNGRPARGFLLKTPLNGARLSSEFGHRKHPILGYTRLHAGLDFGAPHGTPIFAAGNGKIEKAGWGGGFGNRILIEHGQGYHTLYAHLDRFVVGLKSGDKVTQGQVIGYLGNTGLSQARHLHYEVHKNGKPINPLSLKNVAQTPLQGALYAKFQDLVIDVEDTLQTTRLAMRSNTR</sequence>
<keyword evidence="3" id="KW-0479">Metal-binding</keyword>
<dbReference type="Gene3D" id="2.70.70.10">
    <property type="entry name" value="Glucose Permease (Domain IIA)"/>
    <property type="match status" value="1"/>
</dbReference>
<keyword evidence="6" id="KW-0482">Metalloprotease</keyword>
<evidence type="ECO:0000256" key="2">
    <source>
        <dbReference type="ARBA" id="ARBA00022670"/>
    </source>
</evidence>
<gene>
    <name evidence="9" type="ORF">BET10_00635</name>
</gene>
<evidence type="ECO:0000256" key="6">
    <source>
        <dbReference type="ARBA" id="ARBA00023049"/>
    </source>
</evidence>
<feature type="chain" id="PRO_5010200188" description="M23ase beta-sheet core domain-containing protein" evidence="7">
    <location>
        <begin position="22"/>
        <end position="427"/>
    </location>
</feature>
<keyword evidence="5" id="KW-0862">Zinc</keyword>
<evidence type="ECO:0000256" key="4">
    <source>
        <dbReference type="ARBA" id="ARBA00022801"/>
    </source>
</evidence>
<comment type="caution">
    <text evidence="9">The sequence shown here is derived from an EMBL/GenBank/DDBJ whole genome shotgun (WGS) entry which is preliminary data.</text>
</comment>
<evidence type="ECO:0000313" key="10">
    <source>
        <dbReference type="Proteomes" id="UP000179786"/>
    </source>
</evidence>
<protein>
    <recommendedName>
        <fullName evidence="8">M23ase beta-sheet core domain-containing protein</fullName>
    </recommendedName>
</protein>
<evidence type="ECO:0000256" key="1">
    <source>
        <dbReference type="ARBA" id="ARBA00001947"/>
    </source>
</evidence>
<dbReference type="STRING" id="1859457.BET10_00635"/>
<dbReference type="AlphaFoldDB" id="A0A1S1MS22"/>
<dbReference type="SUPFAM" id="SSF51261">
    <property type="entry name" value="Duplicated hybrid motif"/>
    <property type="match status" value="1"/>
</dbReference>
<feature type="signal peptide" evidence="7">
    <location>
        <begin position="1"/>
        <end position="21"/>
    </location>
</feature>
<accession>A0A1S1MS22</accession>
<dbReference type="InterPro" id="IPR016047">
    <property type="entry name" value="M23ase_b-sheet_dom"/>
</dbReference>
<dbReference type="PANTHER" id="PTHR21666:SF288">
    <property type="entry name" value="CELL DIVISION PROTEIN YTFB"/>
    <property type="match status" value="1"/>
</dbReference>
<evidence type="ECO:0000313" key="9">
    <source>
        <dbReference type="EMBL" id="OHU87154.1"/>
    </source>
</evidence>
<dbReference type="PANTHER" id="PTHR21666">
    <property type="entry name" value="PEPTIDASE-RELATED"/>
    <property type="match status" value="1"/>
</dbReference>
<keyword evidence="10" id="KW-1185">Reference proteome</keyword>
<name>A0A1S1MS22_9GAMM</name>
<dbReference type="OrthoDB" id="9805070at2"/>
<dbReference type="Gene3D" id="3.10.450.350">
    <property type="match status" value="1"/>
</dbReference>
<dbReference type="GO" id="GO:0046872">
    <property type="term" value="F:metal ion binding"/>
    <property type="evidence" value="ECO:0007669"/>
    <property type="project" value="UniProtKB-KW"/>
</dbReference>
<reference evidence="9 10" key="1">
    <citation type="submission" date="2016-09" db="EMBL/GenBank/DDBJ databases">
        <title>Pseudoalteromonas amylolytica sp. nov., isolated from the surface seawater.</title>
        <authorList>
            <person name="Wu Y.-H."/>
            <person name="Cheng H."/>
            <person name="Jin X.-B."/>
            <person name="Wang C.-S."/>
            <person name="Xu X.-W."/>
        </authorList>
    </citation>
    <scope>NUCLEOTIDE SEQUENCE [LARGE SCALE GENOMIC DNA]</scope>
    <source>
        <strain evidence="9 10">JW1</strain>
    </source>
</reference>
<dbReference type="InterPro" id="IPR011055">
    <property type="entry name" value="Dup_hybrid_motif"/>
</dbReference>
<comment type="cofactor">
    <cofactor evidence="1">
        <name>Zn(2+)</name>
        <dbReference type="ChEBI" id="CHEBI:29105"/>
    </cofactor>
</comment>
<dbReference type="GO" id="GO:0004222">
    <property type="term" value="F:metalloendopeptidase activity"/>
    <property type="evidence" value="ECO:0007669"/>
    <property type="project" value="TreeGrafter"/>
</dbReference>
<proteinExistence type="predicted"/>
<organism evidence="9 10">
    <name type="scientific">Pseudoalteromonas amylolytica</name>
    <dbReference type="NCBI Taxonomy" id="1859457"/>
    <lineage>
        <taxon>Bacteria</taxon>
        <taxon>Pseudomonadati</taxon>
        <taxon>Pseudomonadota</taxon>
        <taxon>Gammaproteobacteria</taxon>
        <taxon>Alteromonadales</taxon>
        <taxon>Pseudoalteromonadaceae</taxon>
        <taxon>Pseudoalteromonas</taxon>
    </lineage>
</organism>
<dbReference type="PROSITE" id="PS51257">
    <property type="entry name" value="PROKAR_LIPOPROTEIN"/>
    <property type="match status" value="1"/>
</dbReference>
<evidence type="ECO:0000256" key="3">
    <source>
        <dbReference type="ARBA" id="ARBA00022723"/>
    </source>
</evidence>
<dbReference type="Pfam" id="PF01551">
    <property type="entry name" value="Peptidase_M23"/>
    <property type="match status" value="1"/>
</dbReference>
<evidence type="ECO:0000259" key="8">
    <source>
        <dbReference type="Pfam" id="PF01551"/>
    </source>
</evidence>
<keyword evidence="2" id="KW-0645">Protease</keyword>
<dbReference type="EMBL" id="MKJU01000035">
    <property type="protein sequence ID" value="OHU87154.1"/>
    <property type="molecule type" value="Genomic_DNA"/>
</dbReference>
<dbReference type="RefSeq" id="WP_070987666.1">
    <property type="nucleotide sequence ID" value="NZ_MKJU01000035.1"/>
</dbReference>
<dbReference type="CDD" id="cd12797">
    <property type="entry name" value="M23_peptidase"/>
    <property type="match status" value="1"/>
</dbReference>
<dbReference type="Proteomes" id="UP000179786">
    <property type="component" value="Unassembled WGS sequence"/>
</dbReference>
<evidence type="ECO:0000256" key="7">
    <source>
        <dbReference type="SAM" id="SignalP"/>
    </source>
</evidence>
<dbReference type="InterPro" id="IPR050570">
    <property type="entry name" value="Cell_wall_metabolism_enzyme"/>
</dbReference>
<evidence type="ECO:0000256" key="5">
    <source>
        <dbReference type="ARBA" id="ARBA00022833"/>
    </source>
</evidence>